<dbReference type="GO" id="GO:0019432">
    <property type="term" value="P:triglyceride biosynthetic process"/>
    <property type="evidence" value="ECO:0007669"/>
    <property type="project" value="TreeGrafter"/>
</dbReference>
<keyword evidence="3 7" id="KW-0808">Transferase</keyword>
<dbReference type="EC" id="2.3.1.42" evidence="7"/>
<dbReference type="PANTHER" id="PTHR12563:SF17">
    <property type="entry name" value="DIHYDROXYACETONE PHOSPHATE ACYLTRANSFERASE"/>
    <property type="match status" value="1"/>
</dbReference>
<evidence type="ECO:0000256" key="1">
    <source>
        <dbReference type="ARBA" id="ARBA00004184"/>
    </source>
</evidence>
<dbReference type="GO" id="GO:0012505">
    <property type="term" value="C:endomembrane system"/>
    <property type="evidence" value="ECO:0007669"/>
    <property type="project" value="UniProtKB-SubCell"/>
</dbReference>
<dbReference type="AlphaFoldDB" id="G0TUK3"/>
<dbReference type="GO" id="GO:0031966">
    <property type="term" value="C:mitochondrial membrane"/>
    <property type="evidence" value="ECO:0007669"/>
    <property type="project" value="TreeGrafter"/>
</dbReference>
<evidence type="ECO:0000313" key="7">
    <source>
        <dbReference type="EMBL" id="CCC47637.1"/>
    </source>
</evidence>
<name>G0TUK3_TRYVY</name>
<organism evidence="7">
    <name type="scientific">Trypanosoma vivax (strain Y486)</name>
    <dbReference type="NCBI Taxonomy" id="1055687"/>
    <lineage>
        <taxon>Eukaryota</taxon>
        <taxon>Discoba</taxon>
        <taxon>Euglenozoa</taxon>
        <taxon>Kinetoplastea</taxon>
        <taxon>Metakinetoplastina</taxon>
        <taxon>Trypanosomatida</taxon>
        <taxon>Trypanosomatidae</taxon>
        <taxon>Trypanosoma</taxon>
        <taxon>Duttonella</taxon>
    </lineage>
</organism>
<dbReference type="GO" id="GO:0008654">
    <property type="term" value="P:phospholipid biosynthetic process"/>
    <property type="evidence" value="ECO:0007669"/>
    <property type="project" value="TreeGrafter"/>
</dbReference>
<dbReference type="GO" id="GO:0016287">
    <property type="term" value="F:glycerone-phosphate O-acyltransferase activity"/>
    <property type="evidence" value="ECO:0007669"/>
    <property type="project" value="UniProtKB-EC"/>
</dbReference>
<comment type="similarity">
    <text evidence="2">Belongs to the GPAT/DAPAT family.</text>
</comment>
<comment type="subcellular location">
    <subcellularLocation>
        <location evidence="1">Endomembrane system</location>
        <topology evidence="1">Peripheral membrane protein</topology>
    </subcellularLocation>
</comment>
<keyword evidence="4" id="KW-0472">Membrane</keyword>
<accession>G0TUK3</accession>
<proteinExistence type="inferred from homology"/>
<sequence>MSIGNVQVASTSFCLPFKRVIVISDASNRNDSRTNQVALALIPIFLSRVAGVCGDNTIVVLADSIGGKQFLISADHYQAHNCNMNSTLSSMMSTCREAEIKIDLKRVLFTVAAARDTEATLFIPNLSDDLFVLFSAQHAKSNHIRTILQSLTELGGSSAINGTNSGCLLLLADEFTREVVWGAACQLPGWRVFGCFVPFWGPPCGDQELTVSAASCHQAGAGLLESVALGVALGTVKQLPLLFTDSVYVVPLDLGVSAAVVFVSLCLRKVSSLLFPATGVVLEVLPNGDGLVWGMFSKYLLDYYSCVRHKEGEVFPVQWMLDASPILHLEVRARDWLTYGVSPKILKSFYGSAAIKRRDQLTKYRPDSSVGIKINEVVKDIDARVRDLVQVTRRFGSVSSRGICSPPGCREHVQKTTFVMDYASFLKEVALDASLRPLHALISLSSVKWDIYVKATAYATLERTARQFGERKCQLPLPVPHFHNDIVFHGAQSAPLNGRFTHGYIGNIQWAFWCGMQPNGQRVKTAPGLTRSAVTHILEQPIVIRAIEEETQSTEGGHIESVRARAATLLRGIGDSMNQFHIRALGVIVRRTLFKLYDEVFVNDEAFGRLYKAANTPRVLVVLLPAHRSYMDFIIVTYLLIVMGIPPPHICAGDDFTRLGAVTKFMRGSGAFFMRRSFRNDRLYYALFREYVRHLVRQRHTLEFFIEGTRSRTGKAQRPMLGLLKFVIEAAHDARDVIDDVQIFPISLSYDELLEAKLYADEQLGVPKPKENIKNLLHARSLLDRKRGKIHLHVAKPLSLQCFRDRPNQCPTPFESIEVCKNTTELYVPNRLSGTENAEQHASIPGRVLTNLAWHVTHITQKNTVITPTALLSIILSTFFQGPCGAALKEMAMYIMWLRRQIIKRGGKLSVDGASSDGETLARIALSHLEPFVLVCRSNYGETVVIRQNERALMGVAIYGNQLIHIFVDEAVVAVVAQALGEPVSSRGEFCAPVNAVKSDCQQLRTLLSGEFQDYLSTCPYTHDSWFKQAVDRLVTDYDTTSDDRHGDVNYENRSSEGASCGNVDVTGKQDAIRVKQTHSGTTFFITPGRYLHFLAGVLAPFLESLYFVSLASCAMVEAGLEATLQRKRIVSVCQGSGLQLSKEGRVILHSQAYGNESLKNALHGLAKCAGFELNTNGSEATFVLTDSSITATGAVFFERMQPIVEWLKKFLTVQAGALVREEQYVQSIILKVYHRQLQSNSAHASKM</sequence>
<dbReference type="GO" id="GO:0006072">
    <property type="term" value="P:glycerol-3-phosphate metabolic process"/>
    <property type="evidence" value="ECO:0007669"/>
    <property type="project" value="TreeGrafter"/>
</dbReference>
<dbReference type="Pfam" id="PF01553">
    <property type="entry name" value="Acyltransferase"/>
    <property type="match status" value="1"/>
</dbReference>
<dbReference type="CDD" id="cd07993">
    <property type="entry name" value="LPLAT_DHAPAT-like"/>
    <property type="match status" value="1"/>
</dbReference>
<evidence type="ECO:0000256" key="3">
    <source>
        <dbReference type="ARBA" id="ARBA00022679"/>
    </source>
</evidence>
<evidence type="ECO:0000259" key="6">
    <source>
        <dbReference type="SMART" id="SM00563"/>
    </source>
</evidence>
<dbReference type="GO" id="GO:0004366">
    <property type="term" value="F:glycerol-3-phosphate O-acyltransferase activity"/>
    <property type="evidence" value="ECO:0007669"/>
    <property type="project" value="TreeGrafter"/>
</dbReference>
<dbReference type="InterPro" id="IPR002123">
    <property type="entry name" value="Plipid/glycerol_acylTrfase"/>
</dbReference>
<dbReference type="Pfam" id="PF19277">
    <property type="entry name" value="GPAT_C"/>
    <property type="match status" value="1"/>
</dbReference>
<evidence type="ECO:0000256" key="5">
    <source>
        <dbReference type="ARBA" id="ARBA00023315"/>
    </source>
</evidence>
<gene>
    <name evidence="7" type="ORF">TVY486_0403030</name>
</gene>
<dbReference type="EMBL" id="HE573020">
    <property type="protein sequence ID" value="CCC47637.1"/>
    <property type="molecule type" value="Genomic_DNA"/>
</dbReference>
<dbReference type="SUPFAM" id="SSF69593">
    <property type="entry name" value="Glycerol-3-phosphate (1)-acyltransferase"/>
    <property type="match status" value="1"/>
</dbReference>
<reference evidence="7" key="1">
    <citation type="journal article" date="2012" name="Proc. Natl. Acad. Sci. U.S.A.">
        <title>Antigenic diversity is generated by distinct evolutionary mechanisms in African trypanosome species.</title>
        <authorList>
            <person name="Jackson A.P."/>
            <person name="Berry A."/>
            <person name="Aslett M."/>
            <person name="Allison H.C."/>
            <person name="Burton P."/>
            <person name="Vavrova-Anderson J."/>
            <person name="Brown R."/>
            <person name="Browne H."/>
            <person name="Corton N."/>
            <person name="Hauser H."/>
            <person name="Gamble J."/>
            <person name="Gilderthorp R."/>
            <person name="Marcello L."/>
            <person name="McQuillan J."/>
            <person name="Otto T.D."/>
            <person name="Quail M.A."/>
            <person name="Sanders M.J."/>
            <person name="van Tonder A."/>
            <person name="Ginger M.L."/>
            <person name="Field M.C."/>
            <person name="Barry J.D."/>
            <person name="Hertz-Fowler C."/>
            <person name="Berriman M."/>
        </authorList>
    </citation>
    <scope>NUCLEOTIDE SEQUENCE</scope>
    <source>
        <strain evidence="7">Y486</strain>
    </source>
</reference>
<dbReference type="GO" id="GO:0006631">
    <property type="term" value="P:fatty acid metabolic process"/>
    <property type="evidence" value="ECO:0007669"/>
    <property type="project" value="TreeGrafter"/>
</dbReference>
<dbReference type="SMART" id="SM00563">
    <property type="entry name" value="PlsC"/>
    <property type="match status" value="1"/>
</dbReference>
<dbReference type="InterPro" id="IPR045520">
    <property type="entry name" value="GPAT/DHAPAT_C"/>
</dbReference>
<dbReference type="InterPro" id="IPR022284">
    <property type="entry name" value="GPAT/DHAPAT"/>
</dbReference>
<protein>
    <submittedName>
        <fullName evidence="7">Putative glycerol-3-phosphate acyltransferase</fullName>
        <ecNumber evidence="7">2.3.1.42</ecNumber>
    </submittedName>
</protein>
<dbReference type="VEuPathDB" id="TriTrypDB:TvY486_0403030"/>
<evidence type="ECO:0000256" key="2">
    <source>
        <dbReference type="ARBA" id="ARBA00007937"/>
    </source>
</evidence>
<dbReference type="InterPro" id="IPR041728">
    <property type="entry name" value="GPAT/DHAPAT_LPLAT"/>
</dbReference>
<evidence type="ECO:0000256" key="4">
    <source>
        <dbReference type="ARBA" id="ARBA00023136"/>
    </source>
</evidence>
<feature type="domain" description="Phospholipid/glycerol acyltransferase" evidence="6">
    <location>
        <begin position="621"/>
        <end position="751"/>
    </location>
</feature>
<dbReference type="PANTHER" id="PTHR12563">
    <property type="entry name" value="GLYCEROL-3-PHOSPHATE ACYLTRANSFERASE"/>
    <property type="match status" value="1"/>
</dbReference>
<dbReference type="OMA" id="LAWHVTH"/>
<keyword evidence="5 7" id="KW-0012">Acyltransferase</keyword>